<gene>
    <name evidence="2" type="ORF">EUV02_09320</name>
</gene>
<sequence>MSGTPSVSQLVDAVRLFLAEAETELSGRLAFHAKVAGNALAIVTRELAASPEPAERAALTALTGHDGPTAELRHELCERLRDGRANAQTPGLVDALYAAAVAQVAVDNPRYATFKRATGA</sequence>
<dbReference type="Proteomes" id="UP000297737">
    <property type="component" value="Unassembled WGS sequence"/>
</dbReference>
<evidence type="ECO:0000259" key="1">
    <source>
        <dbReference type="Pfam" id="PF19802"/>
    </source>
</evidence>
<evidence type="ECO:0000313" key="3">
    <source>
        <dbReference type="Proteomes" id="UP000297737"/>
    </source>
</evidence>
<dbReference type="AlphaFoldDB" id="A0A4Y9EPU1"/>
<feature type="domain" description="DUF6285" evidence="1">
    <location>
        <begin position="24"/>
        <end position="111"/>
    </location>
</feature>
<comment type="caution">
    <text evidence="2">The sequence shown here is derived from an EMBL/GenBank/DDBJ whole genome shotgun (WGS) entry which is preliminary data.</text>
</comment>
<dbReference type="RefSeq" id="WP_135245961.1">
    <property type="nucleotide sequence ID" value="NZ_SIHO01000002.1"/>
</dbReference>
<name>A0A4Y9EPU1_9SPHN</name>
<dbReference type="Pfam" id="PF19802">
    <property type="entry name" value="DUF6285"/>
    <property type="match status" value="1"/>
</dbReference>
<keyword evidence="3" id="KW-1185">Reference proteome</keyword>
<evidence type="ECO:0000313" key="2">
    <source>
        <dbReference type="EMBL" id="TFU03369.1"/>
    </source>
</evidence>
<proteinExistence type="predicted"/>
<reference evidence="2 3" key="1">
    <citation type="submission" date="2019-02" db="EMBL/GenBank/DDBJ databases">
        <title>Polymorphobacter sp. isolated from the lake at the Tibet of China.</title>
        <authorList>
            <person name="Li A."/>
        </authorList>
    </citation>
    <scope>NUCLEOTIDE SEQUENCE [LARGE SCALE GENOMIC DNA]</scope>
    <source>
        <strain evidence="2 3">DJ1R-1</strain>
    </source>
</reference>
<dbReference type="OrthoDB" id="8854461at2"/>
<dbReference type="EMBL" id="SIHO01000002">
    <property type="protein sequence ID" value="TFU03369.1"/>
    <property type="molecule type" value="Genomic_DNA"/>
</dbReference>
<accession>A0A4Y9EPU1</accession>
<protein>
    <recommendedName>
        <fullName evidence="1">DUF6285 domain-containing protein</fullName>
    </recommendedName>
</protein>
<organism evidence="2 3">
    <name type="scientific">Glacieibacterium arshaanense</name>
    <dbReference type="NCBI Taxonomy" id="2511025"/>
    <lineage>
        <taxon>Bacteria</taxon>
        <taxon>Pseudomonadati</taxon>
        <taxon>Pseudomonadota</taxon>
        <taxon>Alphaproteobacteria</taxon>
        <taxon>Sphingomonadales</taxon>
        <taxon>Sphingosinicellaceae</taxon>
        <taxon>Glacieibacterium</taxon>
    </lineage>
</organism>
<dbReference type="InterPro" id="IPR046252">
    <property type="entry name" value="DUF6285"/>
</dbReference>